<dbReference type="AlphaFoldDB" id="A0A0K0X1T2"/>
<protein>
    <submittedName>
        <fullName evidence="2">Alpha/beta hydrolase</fullName>
    </submittedName>
</protein>
<dbReference type="SUPFAM" id="SSF53474">
    <property type="entry name" value="alpha/beta-Hydrolases"/>
    <property type="match status" value="1"/>
</dbReference>
<sequence>MSAPTAPRTLAVDGVRSPVLVAGPDGSEAAREAVVFVHGNNAGASWDPLPTRVAQFSRVVAPEMPGFGAADKPTQWPYTVAAYARHLDGILTQLGVEHAHLVAHDFGGPWALAWAADHLDTVASITLINAPVVIDHLAAKLWRTPVVAEALWRITPQVLIRQALARNDPGLPGAVLARIAAHMLAPGTPSAVLKLYRSTGPDAIAPYADRLAGFDRNVLIMWGTEDHYVPFTQTEEYRRIFAHCEIHAVTGAGHWPWLEQPDTVAGCLLNFLRRLPRTAG</sequence>
<dbReference type="OrthoDB" id="812569at2"/>
<dbReference type="GO" id="GO:0016787">
    <property type="term" value="F:hydrolase activity"/>
    <property type="evidence" value="ECO:0007669"/>
    <property type="project" value="UniProtKB-KW"/>
</dbReference>
<dbReference type="RefSeq" id="WP_049743782.1">
    <property type="nucleotide sequence ID" value="NZ_CP012150.1"/>
</dbReference>
<gene>
    <name evidence="2" type="ORF">AFA91_05170</name>
</gene>
<dbReference type="Proteomes" id="UP000062255">
    <property type="component" value="Chromosome"/>
</dbReference>
<dbReference type="InterPro" id="IPR000073">
    <property type="entry name" value="AB_hydrolase_1"/>
</dbReference>
<dbReference type="InterPro" id="IPR029058">
    <property type="entry name" value="AB_hydrolase_fold"/>
</dbReference>
<proteinExistence type="predicted"/>
<name>A0A0K0X1T2_MYCGD</name>
<dbReference type="EMBL" id="CP012150">
    <property type="protein sequence ID" value="AKS31374.1"/>
    <property type="molecule type" value="Genomic_DNA"/>
</dbReference>
<evidence type="ECO:0000259" key="1">
    <source>
        <dbReference type="Pfam" id="PF00561"/>
    </source>
</evidence>
<evidence type="ECO:0000313" key="2">
    <source>
        <dbReference type="EMBL" id="AKS31374.1"/>
    </source>
</evidence>
<dbReference type="PRINTS" id="PR00111">
    <property type="entry name" value="ABHYDROLASE"/>
</dbReference>
<dbReference type="Pfam" id="PF00561">
    <property type="entry name" value="Abhydrolase_1"/>
    <property type="match status" value="1"/>
</dbReference>
<organism evidence="2 3">
    <name type="scientific">Mycolicibacterium goodii</name>
    <name type="common">Mycobacterium goodii</name>
    <dbReference type="NCBI Taxonomy" id="134601"/>
    <lineage>
        <taxon>Bacteria</taxon>
        <taxon>Bacillati</taxon>
        <taxon>Actinomycetota</taxon>
        <taxon>Actinomycetes</taxon>
        <taxon>Mycobacteriales</taxon>
        <taxon>Mycobacteriaceae</taxon>
        <taxon>Mycolicibacterium</taxon>
    </lineage>
</organism>
<evidence type="ECO:0000313" key="3">
    <source>
        <dbReference type="Proteomes" id="UP000062255"/>
    </source>
</evidence>
<dbReference type="Gene3D" id="3.40.50.1820">
    <property type="entry name" value="alpha/beta hydrolase"/>
    <property type="match status" value="1"/>
</dbReference>
<dbReference type="PATRIC" id="fig|134601.6.peg.1070"/>
<reference evidence="2 3" key="1">
    <citation type="submission" date="2015-07" db="EMBL/GenBank/DDBJ databases">
        <title>Complete genome sequence of Mycobacterium goodii X7B, a facultative thermophilic biodesulfurizing bacterium.</title>
        <authorList>
            <person name="Yu B."/>
            <person name="Li F."/>
            <person name="Xu P."/>
        </authorList>
    </citation>
    <scope>NUCLEOTIDE SEQUENCE [LARGE SCALE GENOMIC DNA]</scope>
    <source>
        <strain evidence="2 3">X7B</strain>
    </source>
</reference>
<accession>A0A0K0X1T2</accession>
<dbReference type="STRING" id="134601.AFA91_05170"/>
<dbReference type="PANTHER" id="PTHR43689">
    <property type="entry name" value="HYDROLASE"/>
    <property type="match status" value="1"/>
</dbReference>
<feature type="domain" description="AB hydrolase-1" evidence="1">
    <location>
        <begin position="33"/>
        <end position="259"/>
    </location>
</feature>
<dbReference type="PANTHER" id="PTHR43689:SF8">
    <property type="entry name" value="ALPHA_BETA-HYDROLASES SUPERFAMILY PROTEIN"/>
    <property type="match status" value="1"/>
</dbReference>
<keyword evidence="2" id="KW-0378">Hydrolase</keyword>
<dbReference type="KEGG" id="mgo:AFA91_05170"/>